<gene>
    <name evidence="1" type="ORF">L201_006131</name>
</gene>
<organism evidence="1 2">
    <name type="scientific">Kwoniella dendrophila CBS 6074</name>
    <dbReference type="NCBI Taxonomy" id="1295534"/>
    <lineage>
        <taxon>Eukaryota</taxon>
        <taxon>Fungi</taxon>
        <taxon>Dikarya</taxon>
        <taxon>Basidiomycota</taxon>
        <taxon>Agaricomycotina</taxon>
        <taxon>Tremellomycetes</taxon>
        <taxon>Tremellales</taxon>
        <taxon>Cryptococcaceae</taxon>
        <taxon>Kwoniella</taxon>
    </lineage>
</organism>
<dbReference type="AlphaFoldDB" id="A0AAX4K356"/>
<dbReference type="GeneID" id="91096801"/>
<evidence type="ECO:0008006" key="3">
    <source>
        <dbReference type="Google" id="ProtNLM"/>
    </source>
</evidence>
<protein>
    <recommendedName>
        <fullName evidence="3">F-box domain-containing protein</fullName>
    </recommendedName>
</protein>
<evidence type="ECO:0000313" key="2">
    <source>
        <dbReference type="Proteomes" id="UP001355207"/>
    </source>
</evidence>
<accession>A0AAX4K356</accession>
<sequence length="467" mass="55684">MPAQSIRLSSAGERVWSIPILQEAIIDSLNLDWLFSRNFLTELALVSRSFFIAVIRKEFSHRIRFLVEKLLNRCKSSERRAIYREAITVLSLELNYEHVCDPAKWLEFFDVYPNLKTVELGGNRLHCNIGEEGKKSFIYEYPHSERLPLNPYEPFRLNNEWMIENYQYPTNMIEKKRISLSIYDNDEFSHINDQNELNNLIRNNIMERIRFYGISPEQIFIIHPEIPIKILIDIFQVLFRQGFQAPKVLHLTQPDLDLTDLLYLFKDKLEYFTAKSFNYENTQFIFEDIYEKLNWDELENIIYFDISCKRNPKLVKRNEAKNTKTYNTRSRISNNSISTRIKIPIRKELKSKSLVKIRNFNLTFIYPPDCELSKAELKKEMWYVRQIADCIYPLFDWQRSYIMDASNGKPLYLTVKGIHGQTSGGYEREVLWSDDLQQSFEDRLIEKLKVNFKGHQRFVFHRWAGTP</sequence>
<name>A0AAX4K356_9TREE</name>
<dbReference type="EMBL" id="CP144105">
    <property type="protein sequence ID" value="WWC91190.1"/>
    <property type="molecule type" value="Genomic_DNA"/>
</dbReference>
<reference evidence="1 2" key="1">
    <citation type="submission" date="2024-01" db="EMBL/GenBank/DDBJ databases">
        <title>Comparative genomics of Cryptococcus and Kwoniella reveals pathogenesis evolution and contrasting modes of karyotype evolution via chromosome fusion or intercentromeric recombination.</title>
        <authorList>
            <person name="Coelho M.A."/>
            <person name="David-Palma M."/>
            <person name="Shea T."/>
            <person name="Bowers K."/>
            <person name="McGinley-Smith S."/>
            <person name="Mohammad A.W."/>
            <person name="Gnirke A."/>
            <person name="Yurkov A.M."/>
            <person name="Nowrousian M."/>
            <person name="Sun S."/>
            <person name="Cuomo C.A."/>
            <person name="Heitman J."/>
        </authorList>
    </citation>
    <scope>NUCLEOTIDE SEQUENCE [LARGE SCALE GENOMIC DNA]</scope>
    <source>
        <strain evidence="1 2">CBS 6074</strain>
    </source>
</reference>
<keyword evidence="2" id="KW-1185">Reference proteome</keyword>
<dbReference type="RefSeq" id="XP_066077953.1">
    <property type="nucleotide sequence ID" value="XM_066221856.1"/>
</dbReference>
<dbReference type="Proteomes" id="UP001355207">
    <property type="component" value="Chromosome 8"/>
</dbReference>
<evidence type="ECO:0000313" key="1">
    <source>
        <dbReference type="EMBL" id="WWC91190.1"/>
    </source>
</evidence>
<proteinExistence type="predicted"/>